<evidence type="ECO:0000313" key="1">
    <source>
        <dbReference type="EMBL" id="AOH83955.1"/>
    </source>
</evidence>
<evidence type="ECO:0000313" key="2">
    <source>
        <dbReference type="Proteomes" id="UP000094256"/>
    </source>
</evidence>
<sequence>MMLGAALSLMVAGCGAISGPSDKQIEDLARQEMIRNPGTDDPAQRAVMAAAARDATISKKGLCNTSKPDVYACMVDVTVKLPNAPEAKQTMVVEIGKSADGGWKVVE</sequence>
<name>A0A1B3Z925_9SPHN</name>
<accession>A0A1B3Z925</accession>
<dbReference type="EMBL" id="CP014168">
    <property type="protein sequence ID" value="AOH83955.1"/>
    <property type="molecule type" value="Genomic_DNA"/>
</dbReference>
<organism evidence="1 2">
    <name type="scientific">Sphingomonas panacis</name>
    <dbReference type="NCBI Taxonomy" id="1560345"/>
    <lineage>
        <taxon>Bacteria</taxon>
        <taxon>Pseudomonadati</taxon>
        <taxon>Pseudomonadota</taxon>
        <taxon>Alphaproteobacteria</taxon>
        <taxon>Sphingomonadales</taxon>
        <taxon>Sphingomonadaceae</taxon>
        <taxon>Sphingomonas</taxon>
    </lineage>
</organism>
<reference evidence="1 2" key="1">
    <citation type="submission" date="2016-01" db="EMBL/GenBank/DDBJ databases">
        <title>Complete genome and mega plasmid sequence of Sphingomonas panacis DCY99 elicits systemic resistance in rice to Xanthomonas oryzae.</title>
        <authorList>
            <person name="Kim Y.J."/>
            <person name="Yang D.C."/>
            <person name="Sing P."/>
        </authorList>
    </citation>
    <scope>NUCLEOTIDE SEQUENCE [LARGE SCALE GENOMIC DNA]</scope>
    <source>
        <strain evidence="1 2">DCY99</strain>
    </source>
</reference>
<dbReference type="Proteomes" id="UP000094256">
    <property type="component" value="Chromosome"/>
</dbReference>
<keyword evidence="2" id="KW-1185">Reference proteome</keyword>
<protein>
    <submittedName>
        <fullName evidence="1">Uncharacterized protein</fullName>
    </submittedName>
</protein>
<dbReference type="AlphaFoldDB" id="A0A1B3Z925"/>
<dbReference type="KEGG" id="span:AWL63_08225"/>
<gene>
    <name evidence="1" type="ORF">AWL63_08225</name>
</gene>
<proteinExistence type="predicted"/>